<reference evidence="3 4" key="1">
    <citation type="journal article" date="2019" name="Int. J. Syst. Evol. Microbiol.">
        <title>The Global Catalogue of Microorganisms (GCM) 10K type strain sequencing project: providing services to taxonomists for standard genome sequencing and annotation.</title>
        <authorList>
            <consortium name="The Broad Institute Genomics Platform"/>
            <consortium name="The Broad Institute Genome Sequencing Center for Infectious Disease"/>
            <person name="Wu L."/>
            <person name="Ma J."/>
        </authorList>
    </citation>
    <scope>NUCLEOTIDE SEQUENCE [LARGE SCALE GENOMIC DNA]</scope>
    <source>
        <strain evidence="3 4">IBRC-M 10256</strain>
    </source>
</reference>
<organism evidence="3 4">
    <name type="scientific">Halovivax cerinus</name>
    <dbReference type="NCBI Taxonomy" id="1487865"/>
    <lineage>
        <taxon>Archaea</taxon>
        <taxon>Methanobacteriati</taxon>
        <taxon>Methanobacteriota</taxon>
        <taxon>Stenosarchaea group</taxon>
        <taxon>Halobacteria</taxon>
        <taxon>Halobacteriales</taxon>
        <taxon>Natrialbaceae</taxon>
        <taxon>Halovivax</taxon>
    </lineage>
</organism>
<evidence type="ECO:0000313" key="3">
    <source>
        <dbReference type="EMBL" id="MFC3960190.1"/>
    </source>
</evidence>
<feature type="domain" description="Plastocyanin-like" evidence="2">
    <location>
        <begin position="471"/>
        <end position="594"/>
    </location>
</feature>
<protein>
    <submittedName>
        <fullName evidence="3">Multicopper oxidase family protein</fullName>
    </submittedName>
</protein>
<feature type="compositionally biased region" description="Basic and acidic residues" evidence="1">
    <location>
        <begin position="392"/>
        <end position="401"/>
    </location>
</feature>
<feature type="compositionally biased region" description="Gly residues" evidence="1">
    <location>
        <begin position="628"/>
        <end position="664"/>
    </location>
</feature>
<name>A0ABD5NTX1_9EURY</name>
<dbReference type="SUPFAM" id="SSF49503">
    <property type="entry name" value="Cupredoxins"/>
    <property type="match status" value="3"/>
</dbReference>
<gene>
    <name evidence="3" type="ORF">ACFOUR_17665</name>
</gene>
<dbReference type="Proteomes" id="UP001595846">
    <property type="component" value="Unassembled WGS sequence"/>
</dbReference>
<dbReference type="PANTHER" id="PTHR48267:SF1">
    <property type="entry name" value="BILIRUBIN OXIDASE"/>
    <property type="match status" value="1"/>
</dbReference>
<dbReference type="PANTHER" id="PTHR48267">
    <property type="entry name" value="CUPREDOXIN SUPERFAMILY PROTEIN"/>
    <property type="match status" value="1"/>
</dbReference>
<dbReference type="PROSITE" id="PS51318">
    <property type="entry name" value="TAT"/>
    <property type="match status" value="1"/>
</dbReference>
<dbReference type="Gene3D" id="2.60.40.420">
    <property type="entry name" value="Cupredoxins - blue copper proteins"/>
    <property type="match status" value="3"/>
</dbReference>
<evidence type="ECO:0000256" key="1">
    <source>
        <dbReference type="SAM" id="MobiDB-lite"/>
    </source>
</evidence>
<feature type="region of interest" description="Disordered" evidence="1">
    <location>
        <begin position="609"/>
        <end position="664"/>
    </location>
</feature>
<feature type="region of interest" description="Disordered" evidence="1">
    <location>
        <begin position="436"/>
        <end position="464"/>
    </location>
</feature>
<feature type="region of interest" description="Disordered" evidence="1">
    <location>
        <begin position="530"/>
        <end position="549"/>
    </location>
</feature>
<dbReference type="EMBL" id="JBHSAQ010000016">
    <property type="protein sequence ID" value="MFC3960190.1"/>
    <property type="molecule type" value="Genomic_DNA"/>
</dbReference>
<dbReference type="GeneID" id="73901553"/>
<feature type="region of interest" description="Disordered" evidence="1">
    <location>
        <begin position="387"/>
        <end position="413"/>
    </location>
</feature>
<keyword evidence="4" id="KW-1185">Reference proteome</keyword>
<feature type="region of interest" description="Disordered" evidence="1">
    <location>
        <begin position="304"/>
        <end position="325"/>
    </location>
</feature>
<evidence type="ECO:0000259" key="2">
    <source>
        <dbReference type="Pfam" id="PF07731"/>
    </source>
</evidence>
<evidence type="ECO:0000313" key="4">
    <source>
        <dbReference type="Proteomes" id="UP001595846"/>
    </source>
</evidence>
<dbReference type="RefSeq" id="WP_256532469.1">
    <property type="nucleotide sequence ID" value="NZ_CP101824.1"/>
</dbReference>
<feature type="compositionally biased region" description="Basic and acidic residues" evidence="1">
    <location>
        <begin position="313"/>
        <end position="325"/>
    </location>
</feature>
<dbReference type="InterPro" id="IPR008972">
    <property type="entry name" value="Cupredoxin"/>
</dbReference>
<proteinExistence type="predicted"/>
<dbReference type="CDD" id="cd13844">
    <property type="entry name" value="CuRO_1_BOD_CotA_like"/>
    <property type="match status" value="1"/>
</dbReference>
<dbReference type="InterPro" id="IPR045087">
    <property type="entry name" value="Cu-oxidase_fam"/>
</dbReference>
<dbReference type="InterPro" id="IPR006311">
    <property type="entry name" value="TAT_signal"/>
</dbReference>
<accession>A0ABD5NTX1</accession>
<dbReference type="AlphaFoldDB" id="A0ABD5NTX1"/>
<dbReference type="Pfam" id="PF07731">
    <property type="entry name" value="Cu-oxidase_2"/>
    <property type="match status" value="1"/>
</dbReference>
<dbReference type="CDD" id="cd13891">
    <property type="entry name" value="CuRO_3_CotA_like"/>
    <property type="match status" value="1"/>
</dbReference>
<comment type="caution">
    <text evidence="3">The sequence shown here is derived from an EMBL/GenBank/DDBJ whole genome shotgun (WGS) entry which is preliminary data.</text>
</comment>
<sequence>MVNLTRRRLLQATGAVGAASLVSTNVTAMEMEGPTYGEHSSPDLDKYVHELPVPEVRDPDGKRFGVDYHEVTVEESTHRFHPDLPETTIWGFDGQFPGPVIAAKRWEPIAVEFDNGDMPDEHLFDVDTRIDGTTTENYHDYAGPVPEVRTVTHFHGLKVDPANDGQADMWTSPGGVEGPRFSNDVQWLANRQNRLTSTYHDHARGISRLNNYAGLVGHYRIESWREKWLDLPDDEYDVPLVLADRSFTEDGELFYPGMFMANVAGDTATVNGAAWPRMTVEPRRYRFHVVNASNGRTYDLGLVAGDPDDGHDEDGGAHTADDGHDVPSLYQISAGHGFLEEVVEIGHDGDMESLVLSPFERAEIVVDFSEYAGETFTVTNDAAFPYGGGHGGGDHGGHSTDTESDDGHDDGGMDMPMDPDHPEITEIMQFHVTETASGRDRSAPVSELSLPSRSGTDPSEAETTRKVTMQMGMDDEELMIHTLNGKRWGDPIEYKPTLGSTEIWELENTDDHTHPIHLHLVEFDVIDRERHDSDEGPHPPKPNERGGLDIVRVDPGETVRIAVTFDGYAGKFPFHCHILEHEEHDMMRMFEVVEAEDCEPWEGWFRDDCDPWNGSQGTGTTDHRGSWPGRGKGPGRNGSRGRGTGPGRNGGRGRGSGSGRGRGR</sequence>
<dbReference type="InterPro" id="IPR011706">
    <property type="entry name" value="Cu-oxidase_C"/>
</dbReference>